<evidence type="ECO:0000256" key="6">
    <source>
        <dbReference type="ARBA" id="ARBA00022692"/>
    </source>
</evidence>
<proteinExistence type="predicted"/>
<comment type="caution">
    <text evidence="13">The sequence shown here is derived from an EMBL/GenBank/DDBJ whole genome shotgun (WGS) entry which is preliminary data.</text>
</comment>
<evidence type="ECO:0000256" key="12">
    <source>
        <dbReference type="SAM" id="Phobius"/>
    </source>
</evidence>
<organism evidence="13 14">
    <name type="scientific">Brevibacterium linens</name>
    <dbReference type="NCBI Taxonomy" id="1703"/>
    <lineage>
        <taxon>Bacteria</taxon>
        <taxon>Bacillati</taxon>
        <taxon>Actinomycetota</taxon>
        <taxon>Actinomycetes</taxon>
        <taxon>Micrococcales</taxon>
        <taxon>Brevibacteriaceae</taxon>
        <taxon>Brevibacterium</taxon>
    </lineage>
</organism>
<evidence type="ECO:0000256" key="1">
    <source>
        <dbReference type="ARBA" id="ARBA00004651"/>
    </source>
</evidence>
<dbReference type="InterPro" id="IPR001851">
    <property type="entry name" value="ABC_transp_permease"/>
</dbReference>
<dbReference type="Pfam" id="PF02653">
    <property type="entry name" value="BPD_transp_2"/>
    <property type="match status" value="1"/>
</dbReference>
<dbReference type="EMBL" id="JTJZ01000022">
    <property type="protein sequence ID" value="KHS50894.1"/>
    <property type="molecule type" value="Genomic_DNA"/>
</dbReference>
<feature type="transmembrane region" description="Helical" evidence="12">
    <location>
        <begin position="72"/>
        <end position="91"/>
    </location>
</feature>
<keyword evidence="5" id="KW-0997">Cell inner membrane</keyword>
<feature type="transmembrane region" description="Helical" evidence="12">
    <location>
        <begin position="191"/>
        <end position="215"/>
    </location>
</feature>
<feature type="transmembrane region" description="Helical" evidence="12">
    <location>
        <begin position="328"/>
        <end position="346"/>
    </location>
</feature>
<evidence type="ECO:0000256" key="8">
    <source>
        <dbReference type="ARBA" id="ARBA00023136"/>
    </source>
</evidence>
<feature type="transmembrane region" description="Helical" evidence="12">
    <location>
        <begin position="247"/>
        <end position="269"/>
    </location>
</feature>
<keyword evidence="4" id="KW-1003">Cell membrane</keyword>
<feature type="compositionally biased region" description="Low complexity" evidence="11">
    <location>
        <begin position="354"/>
        <end position="369"/>
    </location>
</feature>
<dbReference type="PANTHER" id="PTHR32196:SF29">
    <property type="entry name" value="AUTOINDUCER 2 IMPORT SYSTEM PERMEASE PROTEIN LSRC"/>
    <property type="match status" value="1"/>
</dbReference>
<evidence type="ECO:0000256" key="5">
    <source>
        <dbReference type="ARBA" id="ARBA00022519"/>
    </source>
</evidence>
<keyword evidence="3" id="KW-0813">Transport</keyword>
<feature type="transmembrane region" description="Helical" evidence="12">
    <location>
        <begin position="148"/>
        <end position="170"/>
    </location>
</feature>
<feature type="region of interest" description="Disordered" evidence="11">
    <location>
        <begin position="1"/>
        <end position="25"/>
    </location>
</feature>
<evidence type="ECO:0000256" key="2">
    <source>
        <dbReference type="ARBA" id="ARBA00011262"/>
    </source>
</evidence>
<evidence type="ECO:0000256" key="11">
    <source>
        <dbReference type="SAM" id="MobiDB-lite"/>
    </source>
</evidence>
<dbReference type="GO" id="GO:0005886">
    <property type="term" value="C:plasma membrane"/>
    <property type="evidence" value="ECO:0007669"/>
    <property type="project" value="UniProtKB-SubCell"/>
</dbReference>
<gene>
    <name evidence="13" type="ORF">AE0388_2966</name>
</gene>
<accession>A0A0B9AJH7</accession>
<keyword evidence="14" id="KW-1185">Reference proteome</keyword>
<feature type="transmembrane region" description="Helical" evidence="12">
    <location>
        <begin position="123"/>
        <end position="142"/>
    </location>
</feature>
<dbReference type="PATRIC" id="fig|1703.6.peg.2913"/>
<comment type="subcellular location">
    <subcellularLocation>
        <location evidence="1">Cell membrane</location>
        <topology evidence="1">Multi-pass membrane protein</topology>
    </subcellularLocation>
</comment>
<feature type="transmembrane region" description="Helical" evidence="12">
    <location>
        <begin position="43"/>
        <end position="60"/>
    </location>
</feature>
<evidence type="ECO:0000256" key="3">
    <source>
        <dbReference type="ARBA" id="ARBA00022448"/>
    </source>
</evidence>
<reference evidence="13 14" key="1">
    <citation type="submission" date="2014-11" db="EMBL/GenBank/DDBJ databases">
        <title>Draft Genome Sequence of Brevibacterium linens AE038-8.</title>
        <authorList>
            <person name="Maizel D."/>
            <person name="Utturkar S.M."/>
            <person name="Brown S.D."/>
            <person name="Ferrero M."/>
            <person name="Rosen B.P."/>
        </authorList>
    </citation>
    <scope>NUCLEOTIDE SEQUENCE [LARGE SCALE GENOMIC DNA]</scope>
    <source>
        <strain evidence="13 14">AE038-8</strain>
    </source>
</reference>
<comment type="subunit">
    <text evidence="2">The complex is composed of two ATP-binding proteins (LsrA), two transmembrane proteins (LsrC and LsrD) and a solute-binding protein (LsrB).</text>
</comment>
<name>A0A0B9AJH7_BRELN</name>
<evidence type="ECO:0000313" key="13">
    <source>
        <dbReference type="EMBL" id="KHS50894.1"/>
    </source>
</evidence>
<evidence type="ECO:0000256" key="7">
    <source>
        <dbReference type="ARBA" id="ARBA00022989"/>
    </source>
</evidence>
<protein>
    <recommendedName>
        <fullName evidence="10">Autoinducer 2 import system permease protein LsrC</fullName>
    </recommendedName>
</protein>
<dbReference type="RefSeq" id="WP_419177969.1">
    <property type="nucleotide sequence ID" value="NZ_JTJZ01000022.1"/>
</dbReference>
<keyword evidence="7 12" id="KW-1133">Transmembrane helix</keyword>
<keyword evidence="8 12" id="KW-0472">Membrane</keyword>
<sequence length="382" mass="39411">MNSSTSLPPSAQAQPETPRSGQSRLGVGDRIAELGRRALDPKGIVVVLLIVILLAIVVLNPSFAEPGSLMRFIQRVAPIAIVAIGQYFVIVSGEFDLSMGAVVTAQVMTVGHLVGVDESKTGPVLVVLIGIGILVGLINGLATTLLRVPSFIVTLGTMLIIHGAIMWWTGGVATSNPAENFRQIGRGGFEGIPLIDVMPFAVLILAAVILLAVWLSRRPFGRTLVAIGDNSAAATFAGARVWWTKTAAFVLSSLSATVAGVLLVGFAGVHPSVGQGYEFTAITAVVLGGVVLGGGRGTVLGALTGAFTLEALFTLLNFTAVPATMRDAIQGAIIIAAVAYSGVVFARRRRRGRSSVSTNPLTTSAETTPSTPPAGGDGAVRQ</sequence>
<evidence type="ECO:0000256" key="4">
    <source>
        <dbReference type="ARBA" id="ARBA00022475"/>
    </source>
</evidence>
<evidence type="ECO:0000313" key="14">
    <source>
        <dbReference type="Proteomes" id="UP000031488"/>
    </source>
</evidence>
<feature type="transmembrane region" description="Helical" evidence="12">
    <location>
        <begin position="281"/>
        <end position="308"/>
    </location>
</feature>
<feature type="region of interest" description="Disordered" evidence="11">
    <location>
        <begin position="354"/>
        <end position="382"/>
    </location>
</feature>
<keyword evidence="6 12" id="KW-0812">Transmembrane</keyword>
<evidence type="ECO:0000256" key="9">
    <source>
        <dbReference type="ARBA" id="ARBA00025439"/>
    </source>
</evidence>
<dbReference type="GO" id="GO:0022857">
    <property type="term" value="F:transmembrane transporter activity"/>
    <property type="evidence" value="ECO:0007669"/>
    <property type="project" value="InterPro"/>
</dbReference>
<feature type="compositionally biased region" description="Polar residues" evidence="11">
    <location>
        <begin position="1"/>
        <end position="23"/>
    </location>
</feature>
<comment type="function">
    <text evidence="9">Part of the ABC transporter complex LsrABCD involved in autoinducer 2 (AI-2) import. Probably responsible for the translocation of the substrate across the membrane.</text>
</comment>
<dbReference type="CDD" id="cd06579">
    <property type="entry name" value="TM_PBP1_transp_AraH_like"/>
    <property type="match status" value="1"/>
</dbReference>
<dbReference type="AlphaFoldDB" id="A0A0B9AJH7"/>
<evidence type="ECO:0000256" key="10">
    <source>
        <dbReference type="ARBA" id="ARBA00039382"/>
    </source>
</evidence>
<dbReference type="Proteomes" id="UP000031488">
    <property type="component" value="Unassembled WGS sequence"/>
</dbReference>
<dbReference type="PANTHER" id="PTHR32196">
    <property type="entry name" value="ABC TRANSPORTER PERMEASE PROTEIN YPHD-RELATED-RELATED"/>
    <property type="match status" value="1"/>
</dbReference>